<dbReference type="EMBL" id="CAJHUB010000766">
    <property type="protein sequence ID" value="CAD7688428.1"/>
    <property type="molecule type" value="Genomic_DNA"/>
</dbReference>
<keyword evidence="3" id="KW-1185">Reference proteome</keyword>
<feature type="region of interest" description="Disordered" evidence="1">
    <location>
        <begin position="1"/>
        <end position="126"/>
    </location>
</feature>
<proteinExistence type="predicted"/>
<evidence type="ECO:0000313" key="3">
    <source>
        <dbReference type="Proteomes" id="UP000645828"/>
    </source>
</evidence>
<organism evidence="2 3">
    <name type="scientific">Nyctereutes procyonoides</name>
    <name type="common">Raccoon dog</name>
    <name type="synonym">Canis procyonoides</name>
    <dbReference type="NCBI Taxonomy" id="34880"/>
    <lineage>
        <taxon>Eukaryota</taxon>
        <taxon>Metazoa</taxon>
        <taxon>Chordata</taxon>
        <taxon>Craniata</taxon>
        <taxon>Vertebrata</taxon>
        <taxon>Euteleostomi</taxon>
        <taxon>Mammalia</taxon>
        <taxon>Eutheria</taxon>
        <taxon>Laurasiatheria</taxon>
        <taxon>Carnivora</taxon>
        <taxon>Caniformia</taxon>
        <taxon>Canidae</taxon>
        <taxon>Nyctereutes</taxon>
    </lineage>
</organism>
<evidence type="ECO:0000313" key="2">
    <source>
        <dbReference type="EMBL" id="CAD7688428.1"/>
    </source>
</evidence>
<sequence>MPTSRSGKFPAGLGRGPRCSQVSASRTRRASPGTANPHPPGLRAPTSAQPCPCASQVQSRLSAAGGRGRLLGPPTSKVGFLPPPPPRALRVKRSTGPPGRGWRRGHAPEIVPSPPKPFLGKGPKTP</sequence>
<comment type="caution">
    <text evidence="2">The sequence shown here is derived from an EMBL/GenBank/DDBJ whole genome shotgun (WGS) entry which is preliminary data.</text>
</comment>
<evidence type="ECO:0000256" key="1">
    <source>
        <dbReference type="SAM" id="MobiDB-lite"/>
    </source>
</evidence>
<dbReference type="AlphaFoldDB" id="A0A811ZHU9"/>
<dbReference type="Proteomes" id="UP000645828">
    <property type="component" value="Unassembled WGS sequence"/>
</dbReference>
<reference evidence="2" key="1">
    <citation type="submission" date="2020-12" db="EMBL/GenBank/DDBJ databases">
        <authorList>
            <consortium name="Molecular Ecology Group"/>
        </authorList>
    </citation>
    <scope>NUCLEOTIDE SEQUENCE</scope>
    <source>
        <strain evidence="2">TBG_1078</strain>
    </source>
</reference>
<name>A0A811ZHU9_NYCPR</name>
<accession>A0A811ZHU9</accession>
<gene>
    <name evidence="2" type="ORF">NYPRO_LOCUS21221</name>
</gene>
<protein>
    <submittedName>
        <fullName evidence="2">(raccoon dog) hypothetical protein</fullName>
    </submittedName>
</protein>